<keyword evidence="6" id="KW-1185">Reference proteome</keyword>
<dbReference type="InterPro" id="IPR003439">
    <property type="entry name" value="ABC_transporter-like_ATP-bd"/>
</dbReference>
<dbReference type="RefSeq" id="WP_116555889.1">
    <property type="nucleotide sequence ID" value="NZ_QCZG01000044.1"/>
</dbReference>
<evidence type="ECO:0000256" key="2">
    <source>
        <dbReference type="ARBA" id="ARBA00022741"/>
    </source>
</evidence>
<reference evidence="5 6" key="1">
    <citation type="submission" date="2018-04" db="EMBL/GenBank/DDBJ databases">
        <title>Camelliibacillus theae gen. nov., sp. nov., isolated from Pu'er tea.</title>
        <authorList>
            <person name="Niu L."/>
        </authorList>
    </citation>
    <scope>NUCLEOTIDE SEQUENCE [LARGE SCALE GENOMIC DNA]</scope>
    <source>
        <strain evidence="5 6">T8</strain>
    </source>
</reference>
<dbReference type="PANTHER" id="PTHR42939">
    <property type="entry name" value="ABC TRANSPORTER ATP-BINDING PROTEIN ALBC-RELATED"/>
    <property type="match status" value="1"/>
</dbReference>
<dbReference type="SUPFAM" id="SSF52540">
    <property type="entry name" value="P-loop containing nucleoside triphosphate hydrolases"/>
    <property type="match status" value="1"/>
</dbReference>
<accession>A0A2U1JRU4</accession>
<dbReference type="OrthoDB" id="2960217at2"/>
<name>A0A2U1JRU4_9BACI</name>
<keyword evidence="3 5" id="KW-0067">ATP-binding</keyword>
<dbReference type="CDD" id="cd03230">
    <property type="entry name" value="ABC_DR_subfamily_A"/>
    <property type="match status" value="1"/>
</dbReference>
<evidence type="ECO:0000313" key="5">
    <source>
        <dbReference type="EMBL" id="PWA07926.1"/>
    </source>
</evidence>
<dbReference type="EMBL" id="QCZG01000044">
    <property type="protein sequence ID" value="PWA07926.1"/>
    <property type="molecule type" value="Genomic_DNA"/>
</dbReference>
<evidence type="ECO:0000313" key="6">
    <source>
        <dbReference type="Proteomes" id="UP000245998"/>
    </source>
</evidence>
<dbReference type="InterPro" id="IPR027417">
    <property type="entry name" value="P-loop_NTPase"/>
</dbReference>
<dbReference type="AlphaFoldDB" id="A0A2U1JRU4"/>
<gene>
    <name evidence="5" type="ORF">DCC39_15900</name>
</gene>
<comment type="caution">
    <text evidence="5">The sequence shown here is derived from an EMBL/GenBank/DDBJ whole genome shotgun (WGS) entry which is preliminary data.</text>
</comment>
<dbReference type="GO" id="GO:0005524">
    <property type="term" value="F:ATP binding"/>
    <property type="evidence" value="ECO:0007669"/>
    <property type="project" value="UniProtKB-KW"/>
</dbReference>
<dbReference type="InterPro" id="IPR003593">
    <property type="entry name" value="AAA+_ATPase"/>
</dbReference>
<evidence type="ECO:0000259" key="4">
    <source>
        <dbReference type="PROSITE" id="PS50893"/>
    </source>
</evidence>
<sequence length="283" mass="32180">MECSAEMNQVKKKIDDFQLGPIDLDIQSGLITALVGSNGAGKSTVLKMLMNLVKQDEGTITLLNEQVDGDSEEWKEKVAYLPQSFPGLVPFTGMELKKLTSEWYPKWDERLFNKINKLFDLSLTKKFGKLSQGSQQKLKFALTLPRNPNLLILDEPTSHMDIPSKKLLIDLLVEWMEEGARTILLATHQVEDIRKLADYLVIMDKGRMLGSFEKEELIAQYKQYWVKGSLPPVTVPGEIERKENMLVTKCPSQTEEFLKNRGVTWSTAKSLELDEIISIMLTK</sequence>
<evidence type="ECO:0000256" key="3">
    <source>
        <dbReference type="ARBA" id="ARBA00022840"/>
    </source>
</evidence>
<dbReference type="Proteomes" id="UP000245998">
    <property type="component" value="Unassembled WGS sequence"/>
</dbReference>
<dbReference type="PANTHER" id="PTHR42939:SF3">
    <property type="entry name" value="ABC TRANSPORTER ATP-BINDING COMPONENT"/>
    <property type="match status" value="1"/>
</dbReference>
<proteinExistence type="predicted"/>
<protein>
    <submittedName>
        <fullName evidence="5">ABC transporter ATP-binding protein</fullName>
    </submittedName>
</protein>
<keyword evidence="1" id="KW-0813">Transport</keyword>
<dbReference type="GO" id="GO:0016887">
    <property type="term" value="F:ATP hydrolysis activity"/>
    <property type="evidence" value="ECO:0007669"/>
    <property type="project" value="InterPro"/>
</dbReference>
<organism evidence="5 6">
    <name type="scientific">Pueribacillus theae</name>
    <dbReference type="NCBI Taxonomy" id="2171751"/>
    <lineage>
        <taxon>Bacteria</taxon>
        <taxon>Bacillati</taxon>
        <taxon>Bacillota</taxon>
        <taxon>Bacilli</taxon>
        <taxon>Bacillales</taxon>
        <taxon>Bacillaceae</taxon>
        <taxon>Pueribacillus</taxon>
    </lineage>
</organism>
<dbReference type="InterPro" id="IPR051782">
    <property type="entry name" value="ABC_Transporter_VariousFunc"/>
</dbReference>
<dbReference type="PROSITE" id="PS50893">
    <property type="entry name" value="ABC_TRANSPORTER_2"/>
    <property type="match status" value="1"/>
</dbReference>
<keyword evidence="2" id="KW-0547">Nucleotide-binding</keyword>
<evidence type="ECO:0000256" key="1">
    <source>
        <dbReference type="ARBA" id="ARBA00022448"/>
    </source>
</evidence>
<dbReference type="Pfam" id="PF00005">
    <property type="entry name" value="ABC_tran"/>
    <property type="match status" value="1"/>
</dbReference>
<dbReference type="SMART" id="SM00382">
    <property type="entry name" value="AAA"/>
    <property type="match status" value="1"/>
</dbReference>
<dbReference type="Gene3D" id="3.40.50.300">
    <property type="entry name" value="P-loop containing nucleotide triphosphate hydrolases"/>
    <property type="match status" value="1"/>
</dbReference>
<feature type="domain" description="ABC transporter" evidence="4">
    <location>
        <begin position="4"/>
        <end position="230"/>
    </location>
</feature>